<evidence type="ECO:0000313" key="3">
    <source>
        <dbReference type="Proteomes" id="UP000254889"/>
    </source>
</evidence>
<accession>A0A345ZQF0</accession>
<dbReference type="RefSeq" id="WP_115687550.1">
    <property type="nucleotide sequence ID" value="NZ_CP031417.1"/>
</dbReference>
<sequence length="75" mass="8189">MPRYYFRLTDGKQVFNNHKGIDLAGPAAAREDAVAFARSLAQGAVMPGFNWSGWLVSITDEHGRQVDEVPIDAVG</sequence>
<dbReference type="AlphaFoldDB" id="A0A345ZQF0"/>
<organism evidence="2 3">
    <name type="scientific">Pseudolabrys taiwanensis</name>
    <dbReference type="NCBI Taxonomy" id="331696"/>
    <lineage>
        <taxon>Bacteria</taxon>
        <taxon>Pseudomonadati</taxon>
        <taxon>Pseudomonadota</taxon>
        <taxon>Alphaproteobacteria</taxon>
        <taxon>Hyphomicrobiales</taxon>
        <taxon>Xanthobacteraceae</taxon>
        <taxon>Pseudolabrys</taxon>
    </lineage>
</organism>
<evidence type="ECO:0000259" key="1">
    <source>
        <dbReference type="Pfam" id="PF21834"/>
    </source>
</evidence>
<reference evidence="2 3" key="1">
    <citation type="submission" date="2018-07" db="EMBL/GenBank/DDBJ databases">
        <authorList>
            <person name="Quirk P.G."/>
            <person name="Krulwich T.A."/>
        </authorList>
    </citation>
    <scope>NUCLEOTIDE SEQUENCE [LARGE SCALE GENOMIC DNA]</scope>
    <source>
        <strain evidence="2 3">CC-BB4</strain>
    </source>
</reference>
<keyword evidence="3" id="KW-1185">Reference proteome</keyword>
<name>A0A345ZQF0_9HYPH</name>
<evidence type="ECO:0000313" key="2">
    <source>
        <dbReference type="EMBL" id="AXK79147.1"/>
    </source>
</evidence>
<dbReference type="Proteomes" id="UP000254889">
    <property type="component" value="Chromosome"/>
</dbReference>
<dbReference type="Pfam" id="PF21834">
    <property type="entry name" value="DUF6894"/>
    <property type="match status" value="1"/>
</dbReference>
<dbReference type="InterPro" id="IPR054189">
    <property type="entry name" value="DUF6894"/>
</dbReference>
<dbReference type="EMBL" id="CP031417">
    <property type="protein sequence ID" value="AXK79147.1"/>
    <property type="molecule type" value="Genomic_DNA"/>
</dbReference>
<gene>
    <name evidence="2" type="ORF">DW352_00615</name>
</gene>
<dbReference type="KEGG" id="ptaw:DW352_00615"/>
<proteinExistence type="predicted"/>
<dbReference type="OrthoDB" id="8020695at2"/>
<feature type="domain" description="DUF6894" evidence="1">
    <location>
        <begin position="3"/>
        <end position="71"/>
    </location>
</feature>
<protein>
    <recommendedName>
        <fullName evidence="1">DUF6894 domain-containing protein</fullName>
    </recommendedName>
</protein>